<evidence type="ECO:0000313" key="12">
    <source>
        <dbReference type="EMBL" id="MBB5222242.1"/>
    </source>
</evidence>
<evidence type="ECO:0000256" key="8">
    <source>
        <dbReference type="ARBA" id="ARBA00023102"/>
    </source>
</evidence>
<dbReference type="PANTHER" id="PTHR21403:SF8">
    <property type="entry name" value="ATP PHOSPHORIBOSYLTRANSFERASE"/>
    <property type="match status" value="1"/>
</dbReference>
<comment type="caution">
    <text evidence="12">The sequence shown here is derived from an EMBL/GenBank/DDBJ whole genome shotgun (WGS) entry which is preliminary data.</text>
</comment>
<dbReference type="GO" id="GO:0000105">
    <property type="term" value="P:L-histidine biosynthetic process"/>
    <property type="evidence" value="ECO:0007669"/>
    <property type="project" value="UniProtKB-UniRule"/>
</dbReference>
<organism evidence="12 13">
    <name type="scientific">Amaricoccus macauensis</name>
    <dbReference type="NCBI Taxonomy" id="57001"/>
    <lineage>
        <taxon>Bacteria</taxon>
        <taxon>Pseudomonadati</taxon>
        <taxon>Pseudomonadota</taxon>
        <taxon>Alphaproteobacteria</taxon>
        <taxon>Rhodobacterales</taxon>
        <taxon>Paracoccaceae</taxon>
        <taxon>Amaricoccus</taxon>
    </lineage>
</organism>
<reference evidence="12 13" key="1">
    <citation type="submission" date="2020-08" db="EMBL/GenBank/DDBJ databases">
        <title>Genomic Encyclopedia of Type Strains, Phase IV (KMG-IV): sequencing the most valuable type-strain genomes for metagenomic binning, comparative biology and taxonomic classification.</title>
        <authorList>
            <person name="Goeker M."/>
        </authorList>
    </citation>
    <scope>NUCLEOTIDE SEQUENCE [LARGE SCALE GENOMIC DNA]</scope>
    <source>
        <strain evidence="12 13">DSM 101730</strain>
    </source>
</reference>
<dbReference type="GO" id="GO:0005737">
    <property type="term" value="C:cytoplasm"/>
    <property type="evidence" value="ECO:0007669"/>
    <property type="project" value="InterPro"/>
</dbReference>
<evidence type="ECO:0000256" key="3">
    <source>
        <dbReference type="ARBA" id="ARBA00011946"/>
    </source>
</evidence>
<dbReference type="PANTHER" id="PTHR21403">
    <property type="entry name" value="ATP PHOSPHORIBOSYLTRANSFERASE ATP-PRTASE"/>
    <property type="match status" value="1"/>
</dbReference>
<evidence type="ECO:0000256" key="6">
    <source>
        <dbReference type="ARBA" id="ARBA00022676"/>
    </source>
</evidence>
<evidence type="ECO:0000256" key="1">
    <source>
        <dbReference type="ARBA" id="ARBA00000915"/>
    </source>
</evidence>
<comment type="catalytic activity">
    <reaction evidence="1">
        <text>1-(5-phospho-beta-D-ribosyl)-ATP + diphosphate = 5-phospho-alpha-D-ribose 1-diphosphate + ATP</text>
        <dbReference type="Rhea" id="RHEA:18473"/>
        <dbReference type="ChEBI" id="CHEBI:30616"/>
        <dbReference type="ChEBI" id="CHEBI:33019"/>
        <dbReference type="ChEBI" id="CHEBI:58017"/>
        <dbReference type="ChEBI" id="CHEBI:73183"/>
        <dbReference type="EC" id="2.4.2.17"/>
    </reaction>
</comment>
<dbReference type="EMBL" id="JACHFM010000002">
    <property type="protein sequence ID" value="MBB5222242.1"/>
    <property type="molecule type" value="Genomic_DNA"/>
</dbReference>
<name>A0A840SSQ9_9RHOB</name>
<evidence type="ECO:0000256" key="4">
    <source>
        <dbReference type="ARBA" id="ARBA00020998"/>
    </source>
</evidence>
<dbReference type="InterPro" id="IPR001348">
    <property type="entry name" value="ATP_PRibTrfase_HisG"/>
</dbReference>
<evidence type="ECO:0000256" key="2">
    <source>
        <dbReference type="ARBA" id="ARBA00004667"/>
    </source>
</evidence>
<dbReference type="NCBIfam" id="TIGR00070">
    <property type="entry name" value="hisG"/>
    <property type="match status" value="1"/>
</dbReference>
<keyword evidence="7 12" id="KW-0808">Transferase</keyword>
<evidence type="ECO:0000313" key="13">
    <source>
        <dbReference type="Proteomes" id="UP000549457"/>
    </source>
</evidence>
<protein>
    <recommendedName>
        <fullName evidence="4 10">ATP phosphoribosyltransferase</fullName>
        <ecNumber evidence="3 10">2.4.2.17</ecNumber>
    </recommendedName>
</protein>
<gene>
    <name evidence="12" type="ORF">HNP73_002178</name>
</gene>
<dbReference type="InterPro" id="IPR013820">
    <property type="entry name" value="ATP_PRibTrfase_cat"/>
</dbReference>
<evidence type="ECO:0000256" key="10">
    <source>
        <dbReference type="NCBIfam" id="TIGR00070"/>
    </source>
</evidence>
<evidence type="ECO:0000256" key="7">
    <source>
        <dbReference type="ARBA" id="ARBA00022679"/>
    </source>
</evidence>
<proteinExistence type="predicted"/>
<accession>A0A840SSQ9</accession>
<evidence type="ECO:0000256" key="9">
    <source>
        <dbReference type="ARBA" id="ARBA00024861"/>
    </source>
</evidence>
<keyword evidence="13" id="KW-1185">Reference proteome</keyword>
<keyword evidence="5" id="KW-0028">Amino-acid biosynthesis</keyword>
<feature type="domain" description="ATP phosphoribosyltransferase catalytic" evidence="11">
    <location>
        <begin position="54"/>
        <end position="223"/>
    </location>
</feature>
<dbReference type="UniPathway" id="UPA00031">
    <property type="reaction ID" value="UER00006"/>
</dbReference>
<comment type="pathway">
    <text evidence="2">Amino-acid biosynthesis; L-histidine biosynthesis; L-histidine from 5-phospho-alpha-D-ribose 1-diphosphate: step 1/9.</text>
</comment>
<dbReference type="AlphaFoldDB" id="A0A840SSQ9"/>
<evidence type="ECO:0000256" key="5">
    <source>
        <dbReference type="ARBA" id="ARBA00022605"/>
    </source>
</evidence>
<dbReference type="Gene3D" id="3.40.190.10">
    <property type="entry name" value="Periplasmic binding protein-like II"/>
    <property type="match status" value="2"/>
</dbReference>
<comment type="function">
    <text evidence="9">Catalyzes the condensation of ATP and 5-phosphoribose 1-diphosphate to form N'-(5'-phosphoribosyl)-ATP (PR-ATP). Has a crucial role in the pathway because the rate of histidine biosynthesis seems to be controlled primarily by regulation of HisG enzymatic activity.</text>
</comment>
<evidence type="ECO:0000259" key="11">
    <source>
        <dbReference type="Pfam" id="PF01634"/>
    </source>
</evidence>
<keyword evidence="8" id="KW-0368">Histidine biosynthesis</keyword>
<dbReference type="GO" id="GO:0003879">
    <property type="term" value="F:ATP phosphoribosyltransferase activity"/>
    <property type="evidence" value="ECO:0007669"/>
    <property type="project" value="UniProtKB-UniRule"/>
</dbReference>
<dbReference type="Proteomes" id="UP000549457">
    <property type="component" value="Unassembled WGS sequence"/>
</dbReference>
<keyword evidence="6 12" id="KW-0328">Glycosyltransferase</keyword>
<dbReference type="Pfam" id="PF01634">
    <property type="entry name" value="HisG"/>
    <property type="match status" value="1"/>
</dbReference>
<dbReference type="EC" id="2.4.2.17" evidence="3 10"/>
<dbReference type="SUPFAM" id="SSF53850">
    <property type="entry name" value="Periplasmic binding protein-like II"/>
    <property type="match status" value="1"/>
</dbReference>
<sequence>MLKLGVPSKGRLQEETIRWFAARGVELARVGGEREYRGMVEGVDGVELVLISAGEIPGELLAGRLHLGVTGQDLIRERLPRWQDRVDELAPMAFGRADLVVAVPAFWVDVRDMGDLDAAAGAFRARHGHRLRVATKYHHLVRSFFEHHGVADYQLVDSQGATEGTVKNLTAEAIADITSTGSTLRDNHLRILDDGLILQSEATLFLSKAATWGAPETAALDALRTRLGLENAPAE</sequence>